<name>A0A6A5XAN2_9PLEO</name>
<dbReference type="EMBL" id="ML978077">
    <property type="protein sequence ID" value="KAF2010038.1"/>
    <property type="molecule type" value="Genomic_DNA"/>
</dbReference>
<reference evidence="2" key="1">
    <citation type="journal article" date="2020" name="Stud. Mycol.">
        <title>101 Dothideomycetes genomes: a test case for predicting lifestyles and emergence of pathogens.</title>
        <authorList>
            <person name="Haridas S."/>
            <person name="Albert R."/>
            <person name="Binder M."/>
            <person name="Bloem J."/>
            <person name="Labutti K."/>
            <person name="Salamov A."/>
            <person name="Andreopoulos B."/>
            <person name="Baker S."/>
            <person name="Barry K."/>
            <person name="Bills G."/>
            <person name="Bluhm B."/>
            <person name="Cannon C."/>
            <person name="Castanera R."/>
            <person name="Culley D."/>
            <person name="Daum C."/>
            <person name="Ezra D."/>
            <person name="Gonzalez J."/>
            <person name="Henrissat B."/>
            <person name="Kuo A."/>
            <person name="Liang C."/>
            <person name="Lipzen A."/>
            <person name="Lutzoni F."/>
            <person name="Magnuson J."/>
            <person name="Mondo S."/>
            <person name="Nolan M."/>
            <person name="Ohm R."/>
            <person name="Pangilinan J."/>
            <person name="Park H.-J."/>
            <person name="Ramirez L."/>
            <person name="Alfaro M."/>
            <person name="Sun H."/>
            <person name="Tritt A."/>
            <person name="Yoshinaga Y."/>
            <person name="Zwiers L.-H."/>
            <person name="Turgeon B."/>
            <person name="Goodwin S."/>
            <person name="Spatafora J."/>
            <person name="Crous P."/>
            <person name="Grigoriev I."/>
        </authorList>
    </citation>
    <scope>NUCLEOTIDE SEQUENCE</scope>
    <source>
        <strain evidence="2">CBS 175.79</strain>
    </source>
</reference>
<sequence>MGSGRVNHSDHFRTGVVANHVWSPLMLARSQMVDARPIWALLRWIASFILSSPSFTEIKMSFTDTFFDDDGVFSILPRVRLSGVEGPPPDHIEVVELDLVAAASPAPSLSSAEEEVEEPSETVVGFIVSPFFVSHTRILMHIEAYSAYKDVNYEVDRKEKDEDDDDDDNDDEEEDDDDEDDDDDDDD</sequence>
<evidence type="ECO:0000256" key="1">
    <source>
        <dbReference type="SAM" id="MobiDB-lite"/>
    </source>
</evidence>
<evidence type="ECO:0000313" key="2">
    <source>
        <dbReference type="EMBL" id="KAF2010038.1"/>
    </source>
</evidence>
<protein>
    <submittedName>
        <fullName evidence="2">Uncharacterized protein</fullName>
    </submittedName>
</protein>
<organism evidence="2 3">
    <name type="scientific">Aaosphaeria arxii CBS 175.79</name>
    <dbReference type="NCBI Taxonomy" id="1450172"/>
    <lineage>
        <taxon>Eukaryota</taxon>
        <taxon>Fungi</taxon>
        <taxon>Dikarya</taxon>
        <taxon>Ascomycota</taxon>
        <taxon>Pezizomycotina</taxon>
        <taxon>Dothideomycetes</taxon>
        <taxon>Pleosporomycetidae</taxon>
        <taxon>Pleosporales</taxon>
        <taxon>Pleosporales incertae sedis</taxon>
        <taxon>Aaosphaeria</taxon>
    </lineage>
</organism>
<gene>
    <name evidence="2" type="ORF">BU24DRAFT_414479</name>
</gene>
<accession>A0A6A5XAN2</accession>
<feature type="compositionally biased region" description="Acidic residues" evidence="1">
    <location>
        <begin position="161"/>
        <end position="187"/>
    </location>
</feature>
<dbReference type="Proteomes" id="UP000799778">
    <property type="component" value="Unassembled WGS sequence"/>
</dbReference>
<proteinExistence type="predicted"/>
<keyword evidence="3" id="KW-1185">Reference proteome</keyword>
<feature type="region of interest" description="Disordered" evidence="1">
    <location>
        <begin position="156"/>
        <end position="187"/>
    </location>
</feature>
<dbReference type="GeneID" id="54283617"/>
<evidence type="ECO:0000313" key="3">
    <source>
        <dbReference type="Proteomes" id="UP000799778"/>
    </source>
</evidence>
<dbReference type="RefSeq" id="XP_033378377.1">
    <property type="nucleotide sequence ID" value="XM_033526220.1"/>
</dbReference>
<dbReference type="AlphaFoldDB" id="A0A6A5XAN2"/>